<keyword evidence="4 11" id="KW-0479">Metal-binding</keyword>
<evidence type="ECO:0000256" key="5">
    <source>
        <dbReference type="ARBA" id="ARBA00022737"/>
    </source>
</evidence>
<dbReference type="PANTHER" id="PTHR12999:SF17">
    <property type="entry name" value="ZINC FINGER RAN-BINDING DOMAIN-CONTAINING PROTEIN 2"/>
    <property type="match status" value="1"/>
</dbReference>
<evidence type="ECO:0000313" key="16">
    <source>
        <dbReference type="RefSeq" id="XP_065657831.1"/>
    </source>
</evidence>
<evidence type="ECO:0000256" key="1">
    <source>
        <dbReference type="ARBA" id="ARBA00004123"/>
    </source>
</evidence>
<evidence type="ECO:0000256" key="12">
    <source>
        <dbReference type="PROSITE-ProRule" id="PRU00322"/>
    </source>
</evidence>
<evidence type="ECO:0000256" key="2">
    <source>
        <dbReference type="ARBA" id="ARBA00017543"/>
    </source>
</evidence>
<dbReference type="InterPro" id="IPR036443">
    <property type="entry name" value="Znf_RanBP2_sf"/>
</dbReference>
<evidence type="ECO:0000256" key="6">
    <source>
        <dbReference type="ARBA" id="ARBA00022771"/>
    </source>
</evidence>
<dbReference type="PIRSF" id="PIRSF037956">
    <property type="entry name" value="UCP037956_ZnF_Ran"/>
    <property type="match status" value="1"/>
</dbReference>
<evidence type="ECO:0000313" key="15">
    <source>
        <dbReference type="Proteomes" id="UP001652625"/>
    </source>
</evidence>
<dbReference type="PANTHER" id="PTHR12999">
    <property type="entry name" value="ZINC FINGER RAN-BINDING DOMAIN-CONTAINING PROTEIN 2 ZRANB2-RELATED"/>
    <property type="match status" value="1"/>
</dbReference>
<sequence>MSGRFRMSEGDWICDDNDCQNVNFARRLKCNKCGKDKPFVSNGGPFVKKAHEVGEKFAEKSHGLFSADDWQCSKCGNVNWARRSTCNVCNAPKVGPEEIRTGYGGGFKENDNISYKEKEDSDGEYDEFGRKKKHLRGQIPYVKSVIDSPNKEKEDFEKRSFKDQKNDNEDDEDEDDEDGGVDVSAYDLSESEDEEIPKSTDISKKPLKRSAELYKDESKKLRKDLDDSE</sequence>
<dbReference type="Proteomes" id="UP001652625">
    <property type="component" value="Chromosome 07"/>
</dbReference>
<accession>A0ABM4C888</accession>
<evidence type="ECO:0000313" key="17">
    <source>
        <dbReference type="RefSeq" id="XP_065657832.1"/>
    </source>
</evidence>
<evidence type="ECO:0000256" key="11">
    <source>
        <dbReference type="PIRNR" id="PIRNR037956"/>
    </source>
</evidence>
<dbReference type="Gene3D" id="4.10.1060.10">
    <property type="entry name" value="Zinc finger, RanBP2-type"/>
    <property type="match status" value="2"/>
</dbReference>
<protein>
    <recommendedName>
        <fullName evidence="2 11">Zinc finger Ran-binding domain-containing protein 2</fullName>
    </recommendedName>
</protein>
<keyword evidence="8 11" id="KW-0694">RNA-binding</keyword>
<organism evidence="15 16">
    <name type="scientific">Hydra vulgaris</name>
    <name type="common">Hydra</name>
    <name type="synonym">Hydra attenuata</name>
    <dbReference type="NCBI Taxonomy" id="6087"/>
    <lineage>
        <taxon>Eukaryota</taxon>
        <taxon>Metazoa</taxon>
        <taxon>Cnidaria</taxon>
        <taxon>Hydrozoa</taxon>
        <taxon>Hydroidolina</taxon>
        <taxon>Anthoathecata</taxon>
        <taxon>Aplanulata</taxon>
        <taxon>Hydridae</taxon>
        <taxon>Hydra</taxon>
    </lineage>
</organism>
<dbReference type="PROSITE" id="PS01358">
    <property type="entry name" value="ZF_RANBP2_1"/>
    <property type="match status" value="2"/>
</dbReference>
<feature type="domain" description="RanBP2-type" evidence="14">
    <location>
        <begin position="66"/>
        <end position="95"/>
    </location>
</feature>
<evidence type="ECO:0000256" key="7">
    <source>
        <dbReference type="ARBA" id="ARBA00022833"/>
    </source>
</evidence>
<keyword evidence="5" id="KW-0677">Repeat</keyword>
<keyword evidence="3" id="KW-0597">Phosphoprotein</keyword>
<evidence type="ECO:0000256" key="4">
    <source>
        <dbReference type="ARBA" id="ARBA00022723"/>
    </source>
</evidence>
<feature type="compositionally biased region" description="Basic and acidic residues" evidence="13">
    <location>
        <begin position="108"/>
        <end position="119"/>
    </location>
</feature>
<feature type="compositionally biased region" description="Basic and acidic residues" evidence="13">
    <location>
        <begin position="149"/>
        <end position="167"/>
    </location>
</feature>
<evidence type="ECO:0000256" key="9">
    <source>
        <dbReference type="ARBA" id="ARBA00023242"/>
    </source>
</evidence>
<evidence type="ECO:0000256" key="10">
    <source>
        <dbReference type="ARBA" id="ARBA00025731"/>
    </source>
</evidence>
<dbReference type="RefSeq" id="XP_065657831.1">
    <property type="nucleotide sequence ID" value="XM_065801759.1"/>
</dbReference>
<evidence type="ECO:0000259" key="14">
    <source>
        <dbReference type="PROSITE" id="PS50199"/>
    </source>
</evidence>
<evidence type="ECO:0000256" key="13">
    <source>
        <dbReference type="SAM" id="MobiDB-lite"/>
    </source>
</evidence>
<evidence type="ECO:0000256" key="3">
    <source>
        <dbReference type="ARBA" id="ARBA00022553"/>
    </source>
</evidence>
<feature type="domain" description="RanBP2-type" evidence="14">
    <location>
        <begin position="8"/>
        <end position="39"/>
    </location>
</feature>
<evidence type="ECO:0000256" key="8">
    <source>
        <dbReference type="ARBA" id="ARBA00022884"/>
    </source>
</evidence>
<dbReference type="InterPro" id="IPR017337">
    <property type="entry name" value="ZRANB2"/>
</dbReference>
<dbReference type="SMART" id="SM00547">
    <property type="entry name" value="ZnF_RBZ"/>
    <property type="match status" value="2"/>
</dbReference>
<feature type="compositionally biased region" description="Acidic residues" evidence="13">
    <location>
        <begin position="168"/>
        <end position="180"/>
    </location>
</feature>
<keyword evidence="15" id="KW-1185">Reference proteome</keyword>
<keyword evidence="9 11" id="KW-0539">Nucleus</keyword>
<feature type="region of interest" description="Disordered" evidence="13">
    <location>
        <begin position="102"/>
        <end position="229"/>
    </location>
</feature>
<dbReference type="PROSITE" id="PS50199">
    <property type="entry name" value="ZF_RANBP2_2"/>
    <property type="match status" value="2"/>
</dbReference>
<comment type="similarity">
    <text evidence="10 11">Belongs to the ZRANB2 family.</text>
</comment>
<dbReference type="RefSeq" id="XP_065657832.1">
    <property type="nucleotide sequence ID" value="XM_065801760.1"/>
</dbReference>
<dbReference type="InterPro" id="IPR001876">
    <property type="entry name" value="Znf_RanBP2"/>
</dbReference>
<name>A0ABM4C888_HYDVU</name>
<gene>
    <name evidence="16 17" type="primary">LOC105849564</name>
</gene>
<dbReference type="SUPFAM" id="SSF90209">
    <property type="entry name" value="Ran binding protein zinc finger-like"/>
    <property type="match status" value="2"/>
</dbReference>
<dbReference type="GeneID" id="105849564"/>
<reference evidence="16 17" key="1">
    <citation type="submission" date="2025-05" db="UniProtKB">
        <authorList>
            <consortium name="RefSeq"/>
        </authorList>
    </citation>
    <scope>IDENTIFICATION</scope>
</reference>
<keyword evidence="7 11" id="KW-0862">Zinc</keyword>
<proteinExistence type="inferred from homology"/>
<feature type="compositionally biased region" description="Basic and acidic residues" evidence="13">
    <location>
        <begin position="196"/>
        <end position="229"/>
    </location>
</feature>
<keyword evidence="6 12" id="KW-0863">Zinc-finger</keyword>
<comment type="subcellular location">
    <subcellularLocation>
        <location evidence="1 11">Nucleus</location>
    </subcellularLocation>
</comment>
<dbReference type="Pfam" id="PF00641">
    <property type="entry name" value="Zn_ribbon_RanBP"/>
    <property type="match status" value="2"/>
</dbReference>